<feature type="chain" id="PRO_5018169586" evidence="2">
    <location>
        <begin position="25"/>
        <end position="105"/>
    </location>
</feature>
<keyword evidence="1" id="KW-1133">Transmembrane helix</keyword>
<organism evidence="3 4">
    <name type="scientific">Morchella conica CCBAS932</name>
    <dbReference type="NCBI Taxonomy" id="1392247"/>
    <lineage>
        <taxon>Eukaryota</taxon>
        <taxon>Fungi</taxon>
        <taxon>Dikarya</taxon>
        <taxon>Ascomycota</taxon>
        <taxon>Pezizomycotina</taxon>
        <taxon>Pezizomycetes</taxon>
        <taxon>Pezizales</taxon>
        <taxon>Morchellaceae</taxon>
        <taxon>Morchella</taxon>
    </lineage>
</organism>
<dbReference type="InParanoid" id="A0A3N4KSX3"/>
<evidence type="ECO:0000313" key="4">
    <source>
        <dbReference type="Proteomes" id="UP000277580"/>
    </source>
</evidence>
<keyword evidence="1" id="KW-0812">Transmembrane</keyword>
<evidence type="ECO:0000313" key="3">
    <source>
        <dbReference type="EMBL" id="RPB13610.1"/>
    </source>
</evidence>
<proteinExistence type="predicted"/>
<protein>
    <submittedName>
        <fullName evidence="3">Uncharacterized protein</fullName>
    </submittedName>
</protein>
<evidence type="ECO:0000256" key="1">
    <source>
        <dbReference type="SAM" id="Phobius"/>
    </source>
</evidence>
<feature type="transmembrane region" description="Helical" evidence="1">
    <location>
        <begin position="65"/>
        <end position="95"/>
    </location>
</feature>
<dbReference type="Proteomes" id="UP000277580">
    <property type="component" value="Unassembled WGS sequence"/>
</dbReference>
<feature type="signal peptide" evidence="2">
    <location>
        <begin position="1"/>
        <end position="24"/>
    </location>
</feature>
<reference evidence="3 4" key="1">
    <citation type="journal article" date="2018" name="Nat. Ecol. Evol.">
        <title>Pezizomycetes genomes reveal the molecular basis of ectomycorrhizal truffle lifestyle.</title>
        <authorList>
            <person name="Murat C."/>
            <person name="Payen T."/>
            <person name="Noel B."/>
            <person name="Kuo A."/>
            <person name="Morin E."/>
            <person name="Chen J."/>
            <person name="Kohler A."/>
            <person name="Krizsan K."/>
            <person name="Balestrini R."/>
            <person name="Da Silva C."/>
            <person name="Montanini B."/>
            <person name="Hainaut M."/>
            <person name="Levati E."/>
            <person name="Barry K.W."/>
            <person name="Belfiori B."/>
            <person name="Cichocki N."/>
            <person name="Clum A."/>
            <person name="Dockter R.B."/>
            <person name="Fauchery L."/>
            <person name="Guy J."/>
            <person name="Iotti M."/>
            <person name="Le Tacon F."/>
            <person name="Lindquist E.A."/>
            <person name="Lipzen A."/>
            <person name="Malagnac F."/>
            <person name="Mello A."/>
            <person name="Molinier V."/>
            <person name="Miyauchi S."/>
            <person name="Poulain J."/>
            <person name="Riccioni C."/>
            <person name="Rubini A."/>
            <person name="Sitrit Y."/>
            <person name="Splivallo R."/>
            <person name="Traeger S."/>
            <person name="Wang M."/>
            <person name="Zifcakova L."/>
            <person name="Wipf D."/>
            <person name="Zambonelli A."/>
            <person name="Paolocci F."/>
            <person name="Nowrousian M."/>
            <person name="Ottonello S."/>
            <person name="Baldrian P."/>
            <person name="Spatafora J.W."/>
            <person name="Henrissat B."/>
            <person name="Nagy L.G."/>
            <person name="Aury J.M."/>
            <person name="Wincker P."/>
            <person name="Grigoriev I.V."/>
            <person name="Bonfante P."/>
            <person name="Martin F.M."/>
        </authorList>
    </citation>
    <scope>NUCLEOTIDE SEQUENCE [LARGE SCALE GENOMIC DNA]</scope>
    <source>
        <strain evidence="3 4">CCBAS932</strain>
    </source>
</reference>
<keyword evidence="4" id="KW-1185">Reference proteome</keyword>
<gene>
    <name evidence="3" type="ORF">P167DRAFT_544593</name>
</gene>
<dbReference type="AlphaFoldDB" id="A0A3N4KSX3"/>
<dbReference type="EMBL" id="ML119122">
    <property type="protein sequence ID" value="RPB13610.1"/>
    <property type="molecule type" value="Genomic_DNA"/>
</dbReference>
<keyword evidence="1" id="KW-0472">Membrane</keyword>
<name>A0A3N4KSX3_9PEZI</name>
<sequence>MAPWPLCFSFALTPVACWVGVASAGEDLGVDIVWRRRKEKRLSPMGVDITCVMCVFRDGLREARFLLPSIIIIIIIITIIIIIIIIIIVVVVVVVKLDQRSCTSY</sequence>
<accession>A0A3N4KSX3</accession>
<evidence type="ECO:0000256" key="2">
    <source>
        <dbReference type="SAM" id="SignalP"/>
    </source>
</evidence>
<keyword evidence="2" id="KW-0732">Signal</keyword>